<name>A0A7T2GK95_9SPHN</name>
<dbReference type="SUPFAM" id="SSF81301">
    <property type="entry name" value="Nucleotidyltransferase"/>
    <property type="match status" value="1"/>
</dbReference>
<keyword evidence="2" id="KW-1185">Reference proteome</keyword>
<dbReference type="KEGG" id="sflv:IC614_01965"/>
<reference evidence="1 2" key="1">
    <citation type="submission" date="2020-11" db="EMBL/GenBank/DDBJ databases">
        <title>Genome seq and assembly of Sphingosinicella sp.</title>
        <authorList>
            <person name="Chhetri G."/>
        </authorList>
    </citation>
    <scope>NUCLEOTIDE SEQUENCE [LARGE SCALE GENOMIC DNA]</scope>
    <source>
        <strain evidence="1 2">UDD2</strain>
    </source>
</reference>
<dbReference type="RefSeq" id="WP_200972076.1">
    <property type="nucleotide sequence ID" value="NZ_CP065592.1"/>
</dbReference>
<dbReference type="Gene3D" id="3.30.460.40">
    <property type="match status" value="1"/>
</dbReference>
<accession>A0A7T2GK95</accession>
<dbReference type="InterPro" id="IPR043519">
    <property type="entry name" value="NT_sf"/>
</dbReference>
<dbReference type="GO" id="GO:0016740">
    <property type="term" value="F:transferase activity"/>
    <property type="evidence" value="ECO:0007669"/>
    <property type="project" value="UniProtKB-KW"/>
</dbReference>
<dbReference type="EMBL" id="CP065592">
    <property type="protein sequence ID" value="QPQ55401.1"/>
    <property type="molecule type" value="Genomic_DNA"/>
</dbReference>
<protein>
    <submittedName>
        <fullName evidence="1">Nucleotidyltransferase family protein</fullName>
    </submittedName>
</protein>
<evidence type="ECO:0000313" key="1">
    <source>
        <dbReference type="EMBL" id="QPQ55401.1"/>
    </source>
</evidence>
<gene>
    <name evidence="1" type="ORF">IC614_01965</name>
</gene>
<dbReference type="AlphaFoldDB" id="A0A7T2GK95"/>
<keyword evidence="1" id="KW-0808">Transferase</keyword>
<proteinExistence type="predicted"/>
<dbReference type="Proteomes" id="UP000594873">
    <property type="component" value="Chromosome"/>
</dbReference>
<sequence>MSDTLQILDTAHFEPPPEAVDFYRDSLALLKESGIPFLLSGTYALSCFTGIVRPTKDLDVFCKPSDAPKILAFFKARGYEIEVEDERWIGKVWKGDNFFDVIFNISSASIPITDEWFARVHEAQVYGTTVRITPPTEFVLSKIFLQTRYRYDGADVAHTILKQHSEIDWRWLLSAMELYWEVLLIQVLNFRFIYPTERDLIPRWLFDELIDRVKAQAELPAAGVKICRGRLLSPRDFVIDISEWGFADVVGKGIDEKHERPKHH</sequence>
<organism evidence="1 2">
    <name type="scientific">Allosphingosinicella flava</name>
    <dbReference type="NCBI Taxonomy" id="2771430"/>
    <lineage>
        <taxon>Bacteria</taxon>
        <taxon>Pseudomonadati</taxon>
        <taxon>Pseudomonadota</taxon>
        <taxon>Alphaproteobacteria</taxon>
        <taxon>Sphingomonadales</taxon>
        <taxon>Sphingomonadaceae</taxon>
        <taxon>Allosphingosinicella</taxon>
    </lineage>
</organism>
<evidence type="ECO:0000313" key="2">
    <source>
        <dbReference type="Proteomes" id="UP000594873"/>
    </source>
</evidence>